<protein>
    <recommendedName>
        <fullName evidence="3">Outer membrane protein beta-barrel domain-containing protein</fullName>
    </recommendedName>
</protein>
<evidence type="ECO:0000313" key="1">
    <source>
        <dbReference type="EMBL" id="BBE31552.1"/>
    </source>
</evidence>
<evidence type="ECO:0008006" key="3">
    <source>
        <dbReference type="Google" id="ProtNLM"/>
    </source>
</evidence>
<dbReference type="AlphaFoldDB" id="A0A7G1GB50"/>
<dbReference type="InParanoid" id="A0A7G1GB50"/>
<reference evidence="1 2" key="1">
    <citation type="submission" date="2018-06" db="EMBL/GenBank/DDBJ databases">
        <title>Genome sequencing of Oceanotoga sp. sy52.</title>
        <authorList>
            <person name="Mori K."/>
        </authorList>
    </citation>
    <scope>NUCLEOTIDE SEQUENCE [LARGE SCALE GENOMIC DNA]</scope>
    <source>
        <strain evidence="2">sy52</strain>
    </source>
</reference>
<accession>A0A7G1GB50</accession>
<dbReference type="KEGG" id="ocy:OSSY52_16930"/>
<organism evidence="1 2">
    <name type="scientific">Tepiditoga spiralis</name>
    <dbReference type="NCBI Taxonomy" id="2108365"/>
    <lineage>
        <taxon>Bacteria</taxon>
        <taxon>Thermotogati</taxon>
        <taxon>Thermotogota</taxon>
        <taxon>Thermotogae</taxon>
        <taxon>Petrotogales</taxon>
        <taxon>Petrotogaceae</taxon>
        <taxon>Tepiditoga</taxon>
    </lineage>
</organism>
<dbReference type="EMBL" id="AP018712">
    <property type="protein sequence ID" value="BBE31552.1"/>
    <property type="molecule type" value="Genomic_DNA"/>
</dbReference>
<dbReference type="Proteomes" id="UP000516361">
    <property type="component" value="Chromosome"/>
</dbReference>
<dbReference type="RefSeq" id="WP_190614155.1">
    <property type="nucleotide sequence ID" value="NZ_AP018712.1"/>
</dbReference>
<name>A0A7G1GB50_9BACT</name>
<sequence length="156" mass="17675">MKEKLLILLFVLSFTIFTFSFQLSGSYLLELSGYERTFYGTNVILGDKDIIGLEFGVFLPPDTIETGELTYLQPTTFLLAQLPLNNFKFFTGISPIFQYYKSEFSLYSYTMYLTKAGLSLYLGPIVLTGGINTIIDLSFQQTFGIYGVYGELGLRF</sequence>
<proteinExistence type="predicted"/>
<gene>
    <name evidence="1" type="ORF">OSSY52_16930</name>
</gene>
<keyword evidence="2" id="KW-1185">Reference proteome</keyword>
<evidence type="ECO:0000313" key="2">
    <source>
        <dbReference type="Proteomes" id="UP000516361"/>
    </source>
</evidence>